<comment type="function">
    <text evidence="4">Lytic transglycosylase with a strong preference for naked glycan strands that lack stem peptides.</text>
</comment>
<dbReference type="InterPro" id="IPR009009">
    <property type="entry name" value="RlpA-like_DPBB"/>
</dbReference>
<dbReference type="HAMAP" id="MF_02071">
    <property type="entry name" value="RlpA"/>
    <property type="match status" value="1"/>
</dbReference>
<feature type="signal peptide" evidence="4">
    <location>
        <begin position="1"/>
        <end position="19"/>
    </location>
</feature>
<evidence type="ECO:0000256" key="1">
    <source>
        <dbReference type="ARBA" id="ARBA00022729"/>
    </source>
</evidence>
<dbReference type="CDD" id="cd22268">
    <property type="entry name" value="DPBB_RlpA-like"/>
    <property type="match status" value="1"/>
</dbReference>
<dbReference type="GO" id="GO:0000270">
    <property type="term" value="P:peptidoglycan metabolic process"/>
    <property type="evidence" value="ECO:0007669"/>
    <property type="project" value="UniProtKB-UniRule"/>
</dbReference>
<feature type="region of interest" description="Disordered" evidence="6">
    <location>
        <begin position="351"/>
        <end position="376"/>
    </location>
</feature>
<keyword evidence="3 4" id="KW-0961">Cell wall biogenesis/degradation</keyword>
<accession>A0AA46STA3</accession>
<feature type="compositionally biased region" description="Low complexity" evidence="6">
    <location>
        <begin position="356"/>
        <end position="376"/>
    </location>
</feature>
<dbReference type="EC" id="4.2.2.-" evidence="4"/>
<keyword evidence="2 4" id="KW-0456">Lyase</keyword>
<feature type="domain" description="SPOR" evidence="7">
    <location>
        <begin position="419"/>
        <end position="498"/>
    </location>
</feature>
<protein>
    <recommendedName>
        <fullName evidence="4">Endolytic peptidoglycan transglycosylase RlpA</fullName>
        <ecNumber evidence="4">4.2.2.-</ecNumber>
    </recommendedName>
</protein>
<reference evidence="8" key="1">
    <citation type="submission" date="2022-06" db="EMBL/GenBank/DDBJ databases">
        <title>Dynamics of rice microbiomes reveals core vertical transmitted seed endophytes.</title>
        <authorList>
            <person name="Liao K."/>
            <person name="Zhang X."/>
        </authorList>
    </citation>
    <scope>NUCLEOTIDE SEQUENCE</scope>
    <source>
        <strain evidence="8">JR3-14</strain>
    </source>
</reference>
<feature type="region of interest" description="Disordered" evidence="6">
    <location>
        <begin position="25"/>
        <end position="72"/>
    </location>
</feature>
<dbReference type="Pfam" id="PF05036">
    <property type="entry name" value="SPOR"/>
    <property type="match status" value="1"/>
</dbReference>
<dbReference type="GO" id="GO:0009279">
    <property type="term" value="C:cell outer membrane"/>
    <property type="evidence" value="ECO:0007669"/>
    <property type="project" value="TreeGrafter"/>
</dbReference>
<dbReference type="RefSeq" id="WP_152235591.1">
    <property type="nucleotide sequence ID" value="NZ_CP099534.1"/>
</dbReference>
<evidence type="ECO:0000259" key="7">
    <source>
        <dbReference type="PROSITE" id="PS51724"/>
    </source>
</evidence>
<evidence type="ECO:0000313" key="9">
    <source>
        <dbReference type="Proteomes" id="UP001164392"/>
    </source>
</evidence>
<dbReference type="SUPFAM" id="SSF110997">
    <property type="entry name" value="Sporulation related repeat"/>
    <property type="match status" value="1"/>
</dbReference>
<proteinExistence type="inferred from homology"/>
<gene>
    <name evidence="4" type="primary">rlpA</name>
    <name evidence="8" type="ORF">NG824_16930</name>
</gene>
<dbReference type="InterPro" id="IPR036680">
    <property type="entry name" value="SPOR-like_sf"/>
</dbReference>
<feature type="chain" id="PRO_5041497041" description="Endolytic peptidoglycan transglycosylase RlpA" evidence="4">
    <location>
        <begin position="20"/>
        <end position="498"/>
    </location>
</feature>
<keyword evidence="1 4" id="KW-0732">Signal</keyword>
<dbReference type="InterPro" id="IPR007730">
    <property type="entry name" value="SPOR-like_dom"/>
</dbReference>
<evidence type="ECO:0000256" key="6">
    <source>
        <dbReference type="SAM" id="MobiDB-lite"/>
    </source>
</evidence>
<dbReference type="PANTHER" id="PTHR34183:SF1">
    <property type="entry name" value="ENDOLYTIC PEPTIDOGLYCAN TRANSGLYCOSYLASE RLPA"/>
    <property type="match status" value="1"/>
</dbReference>
<dbReference type="Gene3D" id="3.30.70.1070">
    <property type="entry name" value="Sporulation related repeat"/>
    <property type="match status" value="1"/>
</dbReference>
<evidence type="ECO:0000256" key="5">
    <source>
        <dbReference type="RuleBase" id="RU003495"/>
    </source>
</evidence>
<dbReference type="Gene3D" id="2.40.40.10">
    <property type="entry name" value="RlpA-like domain"/>
    <property type="match status" value="1"/>
</dbReference>
<evidence type="ECO:0000256" key="2">
    <source>
        <dbReference type="ARBA" id="ARBA00023239"/>
    </source>
</evidence>
<dbReference type="InterPro" id="IPR034718">
    <property type="entry name" value="RlpA"/>
</dbReference>
<dbReference type="GO" id="GO:0042834">
    <property type="term" value="F:peptidoglycan binding"/>
    <property type="evidence" value="ECO:0007669"/>
    <property type="project" value="InterPro"/>
</dbReference>
<dbReference type="GO" id="GO:0008932">
    <property type="term" value="F:lytic endotransglycosylase activity"/>
    <property type="evidence" value="ECO:0007669"/>
    <property type="project" value="UniProtKB-UniRule"/>
</dbReference>
<dbReference type="PANTHER" id="PTHR34183">
    <property type="entry name" value="ENDOLYTIC PEPTIDOGLYCAN TRANSGLYCOSYLASE RLPA"/>
    <property type="match status" value="1"/>
</dbReference>
<dbReference type="Proteomes" id="UP001164392">
    <property type="component" value="Chromosome"/>
</dbReference>
<dbReference type="NCBIfam" id="TIGR00413">
    <property type="entry name" value="rlpA"/>
    <property type="match status" value="1"/>
</dbReference>
<dbReference type="FunFam" id="2.40.40.10:FF:000003">
    <property type="entry name" value="Endolytic peptidoglycan transglycosylase RlpA"/>
    <property type="match status" value="1"/>
</dbReference>
<organism evidence="8 9">
    <name type="scientific">Xanthomonas sacchari</name>
    <dbReference type="NCBI Taxonomy" id="56458"/>
    <lineage>
        <taxon>Bacteria</taxon>
        <taxon>Pseudomonadati</taxon>
        <taxon>Pseudomonadota</taxon>
        <taxon>Gammaproteobacteria</taxon>
        <taxon>Lysobacterales</taxon>
        <taxon>Lysobacteraceae</taxon>
        <taxon>Xanthomonas</taxon>
    </lineage>
</organism>
<comment type="similarity">
    <text evidence="4 5">Belongs to the RlpA family.</text>
</comment>
<evidence type="ECO:0000256" key="3">
    <source>
        <dbReference type="ARBA" id="ARBA00023316"/>
    </source>
</evidence>
<evidence type="ECO:0000256" key="4">
    <source>
        <dbReference type="HAMAP-Rule" id="MF_02071"/>
    </source>
</evidence>
<evidence type="ECO:0000313" key="8">
    <source>
        <dbReference type="EMBL" id="UYK88144.1"/>
    </source>
</evidence>
<dbReference type="EMBL" id="CP099534">
    <property type="protein sequence ID" value="UYK88144.1"/>
    <property type="molecule type" value="Genomic_DNA"/>
</dbReference>
<dbReference type="InterPro" id="IPR036908">
    <property type="entry name" value="RlpA-like_sf"/>
</dbReference>
<dbReference type="Pfam" id="PF03330">
    <property type="entry name" value="DPBB_1"/>
    <property type="match status" value="1"/>
</dbReference>
<dbReference type="GO" id="GO:0071555">
    <property type="term" value="P:cell wall organization"/>
    <property type="evidence" value="ECO:0007669"/>
    <property type="project" value="UniProtKB-KW"/>
</dbReference>
<dbReference type="PROSITE" id="PS51724">
    <property type="entry name" value="SPOR"/>
    <property type="match status" value="1"/>
</dbReference>
<dbReference type="SUPFAM" id="SSF50685">
    <property type="entry name" value="Barwin-like endoglucanases"/>
    <property type="match status" value="1"/>
</dbReference>
<sequence precursor="true">MNPNALLRIAPVVAVLALAACSSAPKKTAGGAGPGIRVEGKGPAHVATGCPSTSPYAPAKEDPSKRGNYTAGGLYAPGVRDSTPDYVPNVACIPEPLVTDEPRSAIGNRSPYMVLGREYVVIDDPHSYVERGTASYYGSKFHGRLTSNREVYDMYAFTAAHKTLPLPSFALVTNLDNGESVVVRINDRGPFHDDRLIDLSYAAAVKLGITGKGTGRVEVRGLTPADNGDLLARRTPGRRPATLLASASTATATATRDPAAVRRAADMDNLVKTLPAKSAGSAGGSVAAAATVPARAGTVAAVVAPTAAAATATAAALPEGERWRYRVQDAPGRVGDADRFDAWMKSRGVRVATGKPATPAPSVAAASTPVRGSRGTATTRPAAAATAVVAAPAVAVATPAAPPPAPVASAASRADDDSARGPLGILLQVASFASRENANRALSQLASAGIVGASISDIVSGGRTLWRLRVAAEDHGRAAELATRIAGLGFGRPQIVKD</sequence>
<name>A0AA46STA3_9XANT</name>
<dbReference type="AlphaFoldDB" id="A0AA46STA3"/>
<dbReference type="InterPro" id="IPR012997">
    <property type="entry name" value="RplA"/>
</dbReference>